<gene>
    <name evidence="1" type="ORF">FHU40_005488</name>
</gene>
<reference evidence="1 2" key="1">
    <citation type="submission" date="2020-08" db="EMBL/GenBank/DDBJ databases">
        <title>Sequencing the genomes of 1000 actinobacteria strains.</title>
        <authorList>
            <person name="Klenk H.-P."/>
        </authorList>
    </citation>
    <scope>NUCLEOTIDE SEQUENCE [LARGE SCALE GENOMIC DNA]</scope>
    <source>
        <strain evidence="1 2">DSM 105498</strain>
    </source>
</reference>
<dbReference type="Proteomes" id="UP000589626">
    <property type="component" value="Unassembled WGS sequence"/>
</dbReference>
<evidence type="ECO:0000313" key="1">
    <source>
        <dbReference type="EMBL" id="MBB3045628.1"/>
    </source>
</evidence>
<dbReference type="EMBL" id="JACHWR010000014">
    <property type="protein sequence ID" value="MBB3045628.1"/>
    <property type="molecule type" value="Genomic_DNA"/>
</dbReference>
<proteinExistence type="predicted"/>
<accession>A0A7W4W1W6</accession>
<comment type="caution">
    <text evidence="1">The sequence shown here is derived from an EMBL/GenBank/DDBJ whole genome shotgun (WGS) entry which is preliminary data.</text>
</comment>
<organism evidence="1 2">
    <name type="scientific">Nocardioides soli</name>
    <dbReference type="NCBI Taxonomy" id="1036020"/>
    <lineage>
        <taxon>Bacteria</taxon>
        <taxon>Bacillati</taxon>
        <taxon>Actinomycetota</taxon>
        <taxon>Actinomycetes</taxon>
        <taxon>Propionibacteriales</taxon>
        <taxon>Nocardioidaceae</taxon>
        <taxon>Nocardioides</taxon>
    </lineage>
</organism>
<dbReference type="AlphaFoldDB" id="A0A7W4W1W6"/>
<evidence type="ECO:0000313" key="2">
    <source>
        <dbReference type="Proteomes" id="UP000589626"/>
    </source>
</evidence>
<sequence>MPSSPQQADPRRDLTAQMELLAEAIVALGEARCAEPDGTA</sequence>
<dbReference type="RefSeq" id="WP_281374896.1">
    <property type="nucleotide sequence ID" value="NZ_JACHWR010000014.1"/>
</dbReference>
<name>A0A7W4W1W6_9ACTN</name>
<keyword evidence="2" id="KW-1185">Reference proteome</keyword>
<protein>
    <submittedName>
        <fullName evidence="1">Uncharacterized protein</fullName>
    </submittedName>
</protein>